<sequence>MTTQVERLVVHYVDKKDEKIEIHLRGDEMPVNDRVEVFIEQLHHAYNGKPGKGFCGFSGQKNSVVASALQSYRQGDCHFWNMTEQATQVLKEELNKYAFNETGYLVFCHYKYVADDFMMIALINIKDHYSITSDLDLAMSRHLDITRMQLAARINLSQWAAQADENRYVSFIKGRAGRKVADFFLDFLGCEEGIDARQQSQVMLEAVEDYFSEQEFDRQEKNELRRQVFDYCSDCVTTGNDAEVVALSDTISKGEGPSFDTFYREQNYDLSESFPIDKKTVTSMVKFAGAGAGVSISFERKHLGERIHYDERSDTLTIKGIPPNLKDQLQKFFAEES</sequence>
<accession>A4CAM7</accession>
<dbReference type="RefSeq" id="WP_009840263.1">
    <property type="nucleotide sequence ID" value="NZ_CH959301.1"/>
</dbReference>
<dbReference type="InterPro" id="IPR007358">
    <property type="entry name" value="Nucleoid_associated_NdpA"/>
</dbReference>
<keyword evidence="3" id="KW-0963">Cytoplasm</keyword>
<proteinExistence type="inferred from homology"/>
<evidence type="ECO:0000256" key="1">
    <source>
        <dbReference type="ARBA" id="ARBA00004453"/>
    </source>
</evidence>
<comment type="similarity">
    <text evidence="2">Belongs to the YejK family.</text>
</comment>
<dbReference type="PANTHER" id="PTHR38772">
    <property type="match status" value="1"/>
</dbReference>
<dbReference type="Pfam" id="PF04245">
    <property type="entry name" value="NA37"/>
    <property type="match status" value="1"/>
</dbReference>
<protein>
    <submittedName>
        <fullName evidence="4">Nucleoid-associated protein NdpA</fullName>
    </submittedName>
</protein>
<evidence type="ECO:0000256" key="2">
    <source>
        <dbReference type="ARBA" id="ARBA00009035"/>
    </source>
</evidence>
<organism evidence="4 5">
    <name type="scientific">Pseudoalteromonas tunicata D2</name>
    <dbReference type="NCBI Taxonomy" id="87626"/>
    <lineage>
        <taxon>Bacteria</taxon>
        <taxon>Pseudomonadati</taxon>
        <taxon>Pseudomonadota</taxon>
        <taxon>Gammaproteobacteria</taxon>
        <taxon>Alteromonadales</taxon>
        <taxon>Pseudoalteromonadaceae</taxon>
        <taxon>Pseudoalteromonas</taxon>
    </lineage>
</organism>
<name>A4CAM7_9GAMM</name>
<comment type="caution">
    <text evidence="4">The sequence shown here is derived from an EMBL/GenBank/DDBJ whole genome shotgun (WGS) entry which is preliminary data.</text>
</comment>
<dbReference type="GO" id="GO:0003727">
    <property type="term" value="F:single-stranded RNA binding"/>
    <property type="evidence" value="ECO:0007669"/>
    <property type="project" value="TreeGrafter"/>
</dbReference>
<comment type="subcellular location">
    <subcellularLocation>
        <location evidence="1">Cytoplasm</location>
        <location evidence="1">Nucleoid</location>
    </subcellularLocation>
</comment>
<dbReference type="Proteomes" id="UP000006201">
    <property type="component" value="Unassembled WGS sequence"/>
</dbReference>
<keyword evidence="5" id="KW-1185">Reference proteome</keyword>
<dbReference type="GO" id="GO:0003690">
    <property type="term" value="F:double-stranded DNA binding"/>
    <property type="evidence" value="ECO:0007669"/>
    <property type="project" value="TreeGrafter"/>
</dbReference>
<evidence type="ECO:0000313" key="5">
    <source>
        <dbReference type="Proteomes" id="UP000006201"/>
    </source>
</evidence>
<dbReference type="HOGENOM" id="CLU_063050_0_1_6"/>
<dbReference type="GO" id="GO:0043590">
    <property type="term" value="C:bacterial nucleoid"/>
    <property type="evidence" value="ECO:0007669"/>
    <property type="project" value="TreeGrafter"/>
</dbReference>
<dbReference type="OrthoDB" id="9131762at2"/>
<dbReference type="EMBL" id="AAOH01000004">
    <property type="protein sequence ID" value="EAR28435.1"/>
    <property type="molecule type" value="Genomic_DNA"/>
</dbReference>
<reference evidence="4 5" key="1">
    <citation type="submission" date="2006-02" db="EMBL/GenBank/DDBJ databases">
        <authorList>
            <person name="Moran M.A."/>
            <person name="Kjelleberg S."/>
            <person name="Egan S."/>
            <person name="Saunders N."/>
            <person name="Thomas T."/>
            <person name="Ferriera S."/>
            <person name="Johnson J."/>
            <person name="Kravitz S."/>
            <person name="Halpern A."/>
            <person name="Remington K."/>
            <person name="Beeson K."/>
            <person name="Tran B."/>
            <person name="Rogers Y.-H."/>
            <person name="Friedman R."/>
            <person name="Venter J.C."/>
        </authorList>
    </citation>
    <scope>NUCLEOTIDE SEQUENCE [LARGE SCALE GENOMIC DNA]</scope>
    <source>
        <strain evidence="4 5">D2</strain>
    </source>
</reference>
<dbReference type="eggNOG" id="COG3081">
    <property type="taxonomic scope" value="Bacteria"/>
</dbReference>
<dbReference type="AlphaFoldDB" id="A4CAM7"/>
<evidence type="ECO:0000256" key="3">
    <source>
        <dbReference type="ARBA" id="ARBA00022490"/>
    </source>
</evidence>
<dbReference type="PANTHER" id="PTHR38772:SF1">
    <property type="entry name" value="NUCLEOID-ASSOCIATED PROTEIN YEJK"/>
    <property type="match status" value="1"/>
</dbReference>
<gene>
    <name evidence="4" type="ORF">PTD2_21507</name>
</gene>
<dbReference type="NCBIfam" id="NF001557">
    <property type="entry name" value="PRK00378.1"/>
    <property type="match status" value="1"/>
</dbReference>
<dbReference type="STRING" id="87626.PTD2_21507"/>
<evidence type="ECO:0000313" key="4">
    <source>
        <dbReference type="EMBL" id="EAR28435.1"/>
    </source>
</evidence>